<dbReference type="PANTHER" id="PTHR31286">
    <property type="entry name" value="GLYCINE-RICH CELL WALL STRUCTURAL PROTEIN 1.8-LIKE"/>
    <property type="match status" value="1"/>
</dbReference>
<evidence type="ECO:0008006" key="3">
    <source>
        <dbReference type="Google" id="ProtNLM"/>
    </source>
</evidence>
<accession>A0AAE1M4T4</accession>
<proteinExistence type="predicted"/>
<evidence type="ECO:0000313" key="2">
    <source>
        <dbReference type="Proteomes" id="UP001293593"/>
    </source>
</evidence>
<protein>
    <recommendedName>
        <fullName evidence="3">DUF4283 domain-containing protein</fullName>
    </recommendedName>
</protein>
<gene>
    <name evidence="1" type="ORF">QN277_010775</name>
</gene>
<dbReference type="Proteomes" id="UP001293593">
    <property type="component" value="Unassembled WGS sequence"/>
</dbReference>
<name>A0AAE1M4T4_9FABA</name>
<evidence type="ECO:0000313" key="1">
    <source>
        <dbReference type="EMBL" id="KAK4253177.1"/>
    </source>
</evidence>
<dbReference type="PANTHER" id="PTHR31286:SF99">
    <property type="entry name" value="DUF4283 DOMAIN-CONTAINING PROTEIN"/>
    <property type="match status" value="1"/>
</dbReference>
<organism evidence="1 2">
    <name type="scientific">Acacia crassicarpa</name>
    <name type="common">northern wattle</name>
    <dbReference type="NCBI Taxonomy" id="499986"/>
    <lineage>
        <taxon>Eukaryota</taxon>
        <taxon>Viridiplantae</taxon>
        <taxon>Streptophyta</taxon>
        <taxon>Embryophyta</taxon>
        <taxon>Tracheophyta</taxon>
        <taxon>Spermatophyta</taxon>
        <taxon>Magnoliopsida</taxon>
        <taxon>eudicotyledons</taxon>
        <taxon>Gunneridae</taxon>
        <taxon>Pentapetalae</taxon>
        <taxon>rosids</taxon>
        <taxon>fabids</taxon>
        <taxon>Fabales</taxon>
        <taxon>Fabaceae</taxon>
        <taxon>Caesalpinioideae</taxon>
        <taxon>mimosoid clade</taxon>
        <taxon>Acacieae</taxon>
        <taxon>Acacia</taxon>
    </lineage>
</organism>
<dbReference type="EMBL" id="JAWXYG010000017">
    <property type="protein sequence ID" value="KAK4253177.1"/>
    <property type="molecule type" value="Genomic_DNA"/>
</dbReference>
<sequence>MNDMNRVKAEGPWMVQNKYIAVQEWSPTFEPEIDVIKKVKLWVKLPAFPPEFIKMKLLSKVGNFNGSFVWMDSVATNVVRGRFIRICVEVDLSRELELSYILEGKKRLIVYEGLDDVCEECRIASHRSGICHKTRPDRVQLVARQKPQTAETWQVVGKKGGSMMHDVNDVAADGSGKVDLFTGDQDRFLLALMDEESGLSCKSVGVQEGDAVKTLGDGALYVAETSLQHALVLANDMSSDGSVKDDLGYVSQNSFLLLQEPSQQMLEEGREECCNVSLGGQEGEAEKMLGDGDLYEAEKMLQHGLEEAKDLQLRKLEEGDTRGKCLQVWNVSDVVGNEDTSFVDVGGLLMKG</sequence>
<reference evidence="1" key="1">
    <citation type="submission" date="2023-10" db="EMBL/GenBank/DDBJ databases">
        <title>Chromosome-level genome of the transformable northern wattle, Acacia crassicarpa.</title>
        <authorList>
            <person name="Massaro I."/>
            <person name="Sinha N.R."/>
            <person name="Poethig S."/>
            <person name="Leichty A.R."/>
        </authorList>
    </citation>
    <scope>NUCLEOTIDE SEQUENCE</scope>
    <source>
        <strain evidence="1">Acra3RX</strain>
        <tissue evidence="1">Leaf</tissue>
    </source>
</reference>
<keyword evidence="2" id="KW-1185">Reference proteome</keyword>
<dbReference type="AlphaFoldDB" id="A0AAE1M4T4"/>
<dbReference type="InterPro" id="IPR040256">
    <property type="entry name" value="At4g02000-like"/>
</dbReference>
<comment type="caution">
    <text evidence="1">The sequence shown here is derived from an EMBL/GenBank/DDBJ whole genome shotgun (WGS) entry which is preliminary data.</text>
</comment>